<dbReference type="Pfam" id="PF08411">
    <property type="entry name" value="ExoI_SH3"/>
    <property type="match status" value="1"/>
</dbReference>
<dbReference type="InterPro" id="IPR012337">
    <property type="entry name" value="RNaseH-like_sf"/>
</dbReference>
<dbReference type="GO" id="GO:0008310">
    <property type="term" value="F:single-stranded DNA 3'-5' DNA exonuclease activity"/>
    <property type="evidence" value="ECO:0007669"/>
    <property type="project" value="InterPro"/>
</dbReference>
<dbReference type="GO" id="GO:0046872">
    <property type="term" value="F:metal ion binding"/>
    <property type="evidence" value="ECO:0007669"/>
    <property type="project" value="UniProtKB-KW"/>
</dbReference>
<dbReference type="Gene3D" id="3.30.1520.20">
    <property type="entry name" value="Exonuclease ExoI, domain 2"/>
    <property type="match status" value="1"/>
</dbReference>
<evidence type="ECO:0000313" key="8">
    <source>
        <dbReference type="Proteomes" id="UP000276506"/>
    </source>
</evidence>
<name>A0A3R8UWG8_9GAMM</name>
<keyword evidence="4" id="KW-0460">Magnesium</keyword>
<feature type="domain" description="ExoI C-terminal" evidence="6">
    <location>
        <begin position="358"/>
        <end position="480"/>
    </location>
</feature>
<dbReference type="PROSITE" id="PS51784">
    <property type="entry name" value="EXOI_SH3"/>
    <property type="match status" value="1"/>
</dbReference>
<dbReference type="InterPro" id="IPR034747">
    <property type="entry name" value="EXOI_SH3"/>
</dbReference>
<dbReference type="Proteomes" id="UP000276506">
    <property type="component" value="Unassembled WGS sequence"/>
</dbReference>
<dbReference type="SUPFAM" id="SSF53098">
    <property type="entry name" value="Ribonuclease H-like"/>
    <property type="match status" value="1"/>
</dbReference>
<dbReference type="Gene3D" id="3.30.420.10">
    <property type="entry name" value="Ribonuclease H-like superfamily/Ribonuclease H"/>
    <property type="match status" value="1"/>
</dbReference>
<evidence type="ECO:0000256" key="2">
    <source>
        <dbReference type="ARBA" id="ARBA00022723"/>
    </source>
</evidence>
<reference evidence="7 8" key="1">
    <citation type="submission" date="2018-10" db="EMBL/GenBank/DDBJ databases">
        <title>Transmission dynamics of multidrug resistant bacteria on intensive care unit surfaces.</title>
        <authorList>
            <person name="D'Souza A.W."/>
            <person name="Potter R.F."/>
            <person name="Wallace M."/>
            <person name="Shupe A."/>
            <person name="Patel S."/>
            <person name="Sun S."/>
            <person name="Gul D."/>
            <person name="Kwon J.H."/>
            <person name="Andleeb S."/>
            <person name="Burnham C.-A.D."/>
            <person name="Dantas G."/>
        </authorList>
    </citation>
    <scope>NUCLEOTIDE SEQUENCE [LARGE SCALE GENOMIC DNA]</scope>
    <source>
        <strain evidence="7 8">PX_177</strain>
    </source>
</reference>
<gene>
    <name evidence="7" type="ORF">EGJ28_21210</name>
</gene>
<dbReference type="GO" id="GO:0003676">
    <property type="term" value="F:nucleic acid binding"/>
    <property type="evidence" value="ECO:0007669"/>
    <property type="project" value="InterPro"/>
</dbReference>
<protein>
    <submittedName>
        <fullName evidence="7">Uncharacterized protein</fullName>
    </submittedName>
</protein>
<keyword evidence="2" id="KW-0479">Metal-binding</keyword>
<feature type="domain" description="ExoI SH3-like" evidence="5">
    <location>
        <begin position="199"/>
        <end position="355"/>
    </location>
</feature>
<dbReference type="PROSITE" id="PS51785">
    <property type="entry name" value="EXOI_C"/>
    <property type="match status" value="1"/>
</dbReference>
<dbReference type="GO" id="GO:0006281">
    <property type="term" value="P:DNA repair"/>
    <property type="evidence" value="ECO:0007669"/>
    <property type="project" value="InterPro"/>
</dbReference>
<dbReference type="AlphaFoldDB" id="A0A3R8UWG8"/>
<dbReference type="InterPro" id="IPR036397">
    <property type="entry name" value="RNaseH_sf"/>
</dbReference>
<dbReference type="InterPro" id="IPR013620">
    <property type="entry name" value="Exonuc_1_SH3"/>
</dbReference>
<accession>A0A3R8UWG8</accession>
<dbReference type="Pfam" id="PF26016">
    <property type="entry name" value="ExoI_C"/>
    <property type="match status" value="1"/>
</dbReference>
<dbReference type="InterPro" id="IPR038649">
    <property type="entry name" value="EXOI_SH3_sf"/>
</dbReference>
<organism evidence="7 8">
    <name type="scientific">Stutzerimonas xanthomarina</name>
    <dbReference type="NCBI Taxonomy" id="271420"/>
    <lineage>
        <taxon>Bacteria</taxon>
        <taxon>Pseudomonadati</taxon>
        <taxon>Pseudomonadota</taxon>
        <taxon>Gammaproteobacteria</taxon>
        <taxon>Pseudomonadales</taxon>
        <taxon>Pseudomonadaceae</taxon>
        <taxon>Stutzerimonas</taxon>
    </lineage>
</organism>
<comment type="caution">
    <text evidence="7">The sequence shown here is derived from an EMBL/GenBank/DDBJ whole genome shotgun (WGS) entry which is preliminary data.</text>
</comment>
<sequence>MGQCRSTIRGRGQTMPSIHFYDAVAFGKHPAEGQLLRYDFARYSEGAHEAATYSIRLRDDVFVDPATAEKDDIALQDFDHGLTELAWARIAHQQFTAPDTLHVAYGATGRLEQFIRFGMYRNLLPFPSVGIPGWLHYLDLETLTLAVRLLRPEEFPWQELKSVRYQALHHSLTWDCRLQEQNRAFRAREILGDLYRAAPRIVEHSIRMSSMRELKASLGLEDGEVSDMATVRPNVIFHPSIAGANKVLLALPVAVDVTYPDMLFVADLQADLSDLCDPANKQLKSLVRTHPNDASKPLVRVSLSRLPFCAPLNTIRKPDAARLGIDMSHVQGNIARLRQSGFLPNRIKDASLLELPGQPFDVYHRMWAGDFPPEDQERMRKLHASPPNDWLQILAGAMDGRFVELGERLVGREYPELLSEPQRAAWTSHVQSRVGGDFKTTDWLATMRKRAEDSAMTFPAAVGLVKLNERLARIFGGSAGGM</sequence>
<dbReference type="InterPro" id="IPR058561">
    <property type="entry name" value="Exonuc_1_C"/>
</dbReference>
<comment type="cofactor">
    <cofactor evidence="1">
        <name>Mg(2+)</name>
        <dbReference type="ChEBI" id="CHEBI:18420"/>
    </cofactor>
</comment>
<evidence type="ECO:0000259" key="6">
    <source>
        <dbReference type="PROSITE" id="PS51785"/>
    </source>
</evidence>
<keyword evidence="3" id="KW-0378">Hydrolase</keyword>
<dbReference type="EMBL" id="RHQL01000018">
    <property type="protein sequence ID" value="RRV05460.1"/>
    <property type="molecule type" value="Genomic_DNA"/>
</dbReference>
<proteinExistence type="predicted"/>
<evidence type="ECO:0000259" key="5">
    <source>
        <dbReference type="PROSITE" id="PS51784"/>
    </source>
</evidence>
<evidence type="ECO:0000256" key="1">
    <source>
        <dbReference type="ARBA" id="ARBA00001946"/>
    </source>
</evidence>
<evidence type="ECO:0000313" key="7">
    <source>
        <dbReference type="EMBL" id="RRV05460.1"/>
    </source>
</evidence>
<evidence type="ECO:0000256" key="4">
    <source>
        <dbReference type="ARBA" id="ARBA00022842"/>
    </source>
</evidence>
<evidence type="ECO:0000256" key="3">
    <source>
        <dbReference type="ARBA" id="ARBA00022801"/>
    </source>
</evidence>